<proteinExistence type="predicted"/>
<protein>
    <submittedName>
        <fullName evidence="1">Uncharacterized protein</fullName>
    </submittedName>
</protein>
<evidence type="ECO:0000313" key="1">
    <source>
        <dbReference type="EMBL" id="HDK37657.1"/>
    </source>
</evidence>
<dbReference type="EMBL" id="DRCV01000061">
    <property type="protein sequence ID" value="HDK37657.1"/>
    <property type="molecule type" value="Genomic_DNA"/>
</dbReference>
<sequence>MNTVNELEQTIDDMVNDHRGILAAEQGMPQPALHAWQGEKCAGRASRVAQTHPTQQPCTPGKMKIIEQTQVFHAA</sequence>
<comment type="caution">
    <text evidence="1">The sequence shown here is derived from an EMBL/GenBank/DDBJ whole genome shotgun (WGS) entry which is preliminary data.</text>
</comment>
<dbReference type="Proteomes" id="UP000885822">
    <property type="component" value="Unassembled WGS sequence"/>
</dbReference>
<dbReference type="AlphaFoldDB" id="A0A831NT68"/>
<organism evidence="1">
    <name type="scientific">Thiolapillus brandeum</name>
    <dbReference type="NCBI Taxonomy" id="1076588"/>
    <lineage>
        <taxon>Bacteria</taxon>
        <taxon>Pseudomonadati</taxon>
        <taxon>Pseudomonadota</taxon>
        <taxon>Gammaproteobacteria</taxon>
        <taxon>Chromatiales</taxon>
        <taxon>Sedimenticolaceae</taxon>
        <taxon>Thiolapillus</taxon>
    </lineage>
</organism>
<reference evidence="1" key="1">
    <citation type="journal article" date="2020" name="mSystems">
        <title>Genome- and Community-Level Interaction Insights into Carbon Utilization and Element Cycling Functions of Hydrothermarchaeota in Hydrothermal Sediment.</title>
        <authorList>
            <person name="Zhou Z."/>
            <person name="Liu Y."/>
            <person name="Xu W."/>
            <person name="Pan J."/>
            <person name="Luo Z.H."/>
            <person name="Li M."/>
        </authorList>
    </citation>
    <scope>NUCLEOTIDE SEQUENCE [LARGE SCALE GENOMIC DNA]</scope>
    <source>
        <strain evidence="1">HyVt-26</strain>
    </source>
</reference>
<accession>A0A831NT68</accession>
<name>A0A831NT68_9GAMM</name>
<gene>
    <name evidence="1" type="ORF">ENG92_01380</name>
</gene>